<reference evidence="2 3" key="1">
    <citation type="submission" date="2019-05" db="EMBL/GenBank/DDBJ databases">
        <title>Emergence of the Ug99 lineage of the wheat stem rust pathogen through somatic hybridization.</title>
        <authorList>
            <person name="Li F."/>
            <person name="Upadhyaya N.M."/>
            <person name="Sperschneider J."/>
            <person name="Matny O."/>
            <person name="Nguyen-Phuc H."/>
            <person name="Mago R."/>
            <person name="Raley C."/>
            <person name="Miller M.E."/>
            <person name="Silverstein K.A.T."/>
            <person name="Henningsen E."/>
            <person name="Hirsch C.D."/>
            <person name="Visser B."/>
            <person name="Pretorius Z.A."/>
            <person name="Steffenson B.J."/>
            <person name="Schwessinger B."/>
            <person name="Dodds P.N."/>
            <person name="Figueroa M."/>
        </authorList>
    </citation>
    <scope>NUCLEOTIDE SEQUENCE [LARGE SCALE GENOMIC DNA]</scope>
    <source>
        <strain evidence="2 3">Ug99</strain>
    </source>
</reference>
<evidence type="ECO:0000256" key="1">
    <source>
        <dbReference type="SAM" id="MobiDB-lite"/>
    </source>
</evidence>
<feature type="region of interest" description="Disordered" evidence="1">
    <location>
        <begin position="373"/>
        <end position="436"/>
    </location>
</feature>
<name>A0A5B0PH74_PUCGR</name>
<comment type="caution">
    <text evidence="2">The sequence shown here is derived from an EMBL/GenBank/DDBJ whole genome shotgun (WGS) entry which is preliminary data.</text>
</comment>
<accession>A0A5B0PH74</accession>
<evidence type="ECO:0000313" key="2">
    <source>
        <dbReference type="EMBL" id="KAA1100356.1"/>
    </source>
</evidence>
<dbReference type="Proteomes" id="UP000325313">
    <property type="component" value="Unassembled WGS sequence"/>
</dbReference>
<evidence type="ECO:0000313" key="3">
    <source>
        <dbReference type="Proteomes" id="UP000325313"/>
    </source>
</evidence>
<organism evidence="2 3">
    <name type="scientific">Puccinia graminis f. sp. tritici</name>
    <dbReference type="NCBI Taxonomy" id="56615"/>
    <lineage>
        <taxon>Eukaryota</taxon>
        <taxon>Fungi</taxon>
        <taxon>Dikarya</taxon>
        <taxon>Basidiomycota</taxon>
        <taxon>Pucciniomycotina</taxon>
        <taxon>Pucciniomycetes</taxon>
        <taxon>Pucciniales</taxon>
        <taxon>Pucciniaceae</taxon>
        <taxon>Puccinia</taxon>
    </lineage>
</organism>
<feature type="compositionally biased region" description="Basic residues" evidence="1">
    <location>
        <begin position="405"/>
        <end position="417"/>
    </location>
</feature>
<protein>
    <submittedName>
        <fullName evidence="2">Uncharacterized protein</fullName>
    </submittedName>
</protein>
<dbReference type="AlphaFoldDB" id="A0A5B0PH74"/>
<gene>
    <name evidence="2" type="ORF">PGTUg99_022093</name>
</gene>
<dbReference type="EMBL" id="VDEP01000341">
    <property type="protein sequence ID" value="KAA1100356.1"/>
    <property type="molecule type" value="Genomic_DNA"/>
</dbReference>
<sequence>MQGNFQIPATAAPYQTPVDGEARHTLVYPDQNGEKPCWTPLGCRDDPFLRHDSSIPITFRLSITTLDLAFNLSFSSRSACREIEPGRIFAVASKFTQGSESTPLFIPASYFLVGIQPFQPIGSLECWFKAQGLTNTVIHLAIRGRSLCVCYYSISSENSPVNSFDEDGDSFTSFGSIHTPPRLRAMIRSIFDGTLIHSSAGNSPYERISDHVPAAIVAENLHPVVSLLGDTFNDRRNRLLAAAPPPTRYAESLAPASDQDGEYELDSCEAFDDHCKHSPTLIAPSAPDVESITHSSDRDAEYELDSSTPPSEYLDELGYPSDVDAYFESGEVIASEPDGAFKGASDPVGLADEFVKADPSPAIVSHIDPSLLVPSNESDSDKESVWSLASVPDDLNDPTYTPPRASKKRARSSKGRVRFSGCSSAKPPPALPRPRDAKGRFIRRAQNKQPVSEIAVGLPTPLSMGTGSSSSSNSTANQHCLTETATNTFLNTVLSFPADNYPFAFDHPNPFSTHLELVPAPAPDAGIDPLLPNPTMNLPLHDPRMQFRAAVLHLFRVLEPFLTGFSPLRGEWELIEVMYGFP</sequence>
<feature type="region of interest" description="Disordered" evidence="1">
    <location>
        <begin position="282"/>
        <end position="311"/>
    </location>
</feature>
<proteinExistence type="predicted"/>